<evidence type="ECO:0000256" key="2">
    <source>
        <dbReference type="ARBA" id="ARBA00022771"/>
    </source>
</evidence>
<dbReference type="Proteomes" id="UP000187209">
    <property type="component" value="Unassembled WGS sequence"/>
</dbReference>
<dbReference type="GO" id="GO:0008270">
    <property type="term" value="F:zinc ion binding"/>
    <property type="evidence" value="ECO:0007669"/>
    <property type="project" value="UniProtKB-KW"/>
</dbReference>
<dbReference type="Pfam" id="PF17180">
    <property type="entry name" value="Zn_ribbon_3CxxC_2"/>
    <property type="match status" value="1"/>
</dbReference>
<keyword evidence="7" id="KW-1185">Reference proteome</keyword>
<keyword evidence="2" id="KW-0863">Zinc-finger</keyword>
<dbReference type="OrthoDB" id="10038672at2759"/>
<feature type="compositionally biased region" description="Acidic residues" evidence="4">
    <location>
        <begin position="127"/>
        <end position="148"/>
    </location>
</feature>
<evidence type="ECO:0000313" key="7">
    <source>
        <dbReference type="Proteomes" id="UP000187209"/>
    </source>
</evidence>
<keyword evidence="3" id="KW-0862">Zinc</keyword>
<reference evidence="6 7" key="1">
    <citation type="submission" date="2016-11" db="EMBL/GenBank/DDBJ databases">
        <title>The macronuclear genome of Stentor coeruleus: a giant cell with tiny introns.</title>
        <authorList>
            <person name="Slabodnick M."/>
            <person name="Ruby J.G."/>
            <person name="Reiff S.B."/>
            <person name="Swart E.C."/>
            <person name="Gosai S."/>
            <person name="Prabakaran S."/>
            <person name="Witkowska E."/>
            <person name="Larue G.E."/>
            <person name="Fisher S."/>
            <person name="Freeman R.M."/>
            <person name="Gunawardena J."/>
            <person name="Chu W."/>
            <person name="Stover N.A."/>
            <person name="Gregory B.D."/>
            <person name="Nowacki M."/>
            <person name="Derisi J."/>
            <person name="Roy S.W."/>
            <person name="Marshall W.F."/>
            <person name="Sood P."/>
        </authorList>
    </citation>
    <scope>NUCLEOTIDE SEQUENCE [LARGE SCALE GENOMIC DNA]</scope>
    <source>
        <strain evidence="6">WM001</strain>
    </source>
</reference>
<feature type="domain" description="3CxxC-type" evidence="5">
    <location>
        <begin position="25"/>
        <end position="92"/>
    </location>
</feature>
<dbReference type="InterPro" id="IPR033446">
    <property type="entry name" value="ZCCHC24_Znf-3CxxC"/>
</dbReference>
<dbReference type="AlphaFoldDB" id="A0A1R2D3P8"/>
<evidence type="ECO:0000256" key="1">
    <source>
        <dbReference type="ARBA" id="ARBA00022723"/>
    </source>
</evidence>
<evidence type="ECO:0000259" key="5">
    <source>
        <dbReference type="SMART" id="SM01328"/>
    </source>
</evidence>
<dbReference type="EMBL" id="MPUH01000007">
    <property type="protein sequence ID" value="OMJ95836.1"/>
    <property type="molecule type" value="Genomic_DNA"/>
</dbReference>
<feature type="region of interest" description="Disordered" evidence="4">
    <location>
        <begin position="113"/>
        <end position="148"/>
    </location>
</feature>
<evidence type="ECO:0000313" key="6">
    <source>
        <dbReference type="EMBL" id="OMJ95836.1"/>
    </source>
</evidence>
<organism evidence="6 7">
    <name type="scientific">Stentor coeruleus</name>
    <dbReference type="NCBI Taxonomy" id="5963"/>
    <lineage>
        <taxon>Eukaryota</taxon>
        <taxon>Sar</taxon>
        <taxon>Alveolata</taxon>
        <taxon>Ciliophora</taxon>
        <taxon>Postciliodesmatophora</taxon>
        <taxon>Heterotrichea</taxon>
        <taxon>Heterotrichida</taxon>
        <taxon>Stentoridae</taxon>
        <taxon>Stentor</taxon>
    </lineage>
</organism>
<accession>A0A1R2D3P8</accession>
<proteinExistence type="predicted"/>
<comment type="caution">
    <text evidence="6">The sequence shown here is derived from an EMBL/GenBank/DDBJ whole genome shotgun (WGS) entry which is preliminary data.</text>
</comment>
<gene>
    <name evidence="6" type="ORF">SteCoe_739</name>
</gene>
<keyword evidence="1" id="KW-0479">Metal-binding</keyword>
<sequence>MNSLTKAFKGLNVSREKKDSKIDTKMFGYYHCKDCNRHWQSANSWKDYGQKCQSCGKIIMAYHREEFLKNEENKIDLKKPHPKHLCQKCQIYGDCTIRISDISNRNKRKYNLYSRGEDNSSESYSDHDDDYYYDDDDYYYYDDDDDYYYDDDDYYYDDDD</sequence>
<name>A0A1R2D3P8_9CILI</name>
<protein>
    <recommendedName>
        <fullName evidence="5">3CxxC-type domain-containing protein</fullName>
    </recommendedName>
</protein>
<dbReference type="InterPro" id="IPR027377">
    <property type="entry name" value="ZAR1/RTP1-5-like_Znf-3CxxC"/>
</dbReference>
<evidence type="ECO:0000256" key="3">
    <source>
        <dbReference type="ARBA" id="ARBA00022833"/>
    </source>
</evidence>
<dbReference type="SMART" id="SM01328">
    <property type="entry name" value="zf-3CxxC"/>
    <property type="match status" value="1"/>
</dbReference>
<evidence type="ECO:0000256" key="4">
    <source>
        <dbReference type="SAM" id="MobiDB-lite"/>
    </source>
</evidence>